<evidence type="ECO:0000313" key="3">
    <source>
        <dbReference type="Proteomes" id="UP001320544"/>
    </source>
</evidence>
<dbReference type="PROSITE" id="PS50043">
    <property type="entry name" value="HTH_LUXR_2"/>
    <property type="match status" value="1"/>
</dbReference>
<keyword evidence="3" id="KW-1185">Reference proteome</keyword>
<proteinExistence type="predicted"/>
<protein>
    <recommendedName>
        <fullName evidence="1">HTH luxR-type domain-containing protein</fullName>
    </recommendedName>
</protein>
<evidence type="ECO:0000313" key="2">
    <source>
        <dbReference type="EMBL" id="BDE97913.1"/>
    </source>
</evidence>
<accession>A0ABN6ML15</accession>
<dbReference type="Gene3D" id="1.10.10.10">
    <property type="entry name" value="Winged helix-like DNA-binding domain superfamily/Winged helix DNA-binding domain"/>
    <property type="match status" value="1"/>
</dbReference>
<dbReference type="InterPro" id="IPR000792">
    <property type="entry name" value="Tscrpt_reg_LuxR_C"/>
</dbReference>
<dbReference type="InterPro" id="IPR036388">
    <property type="entry name" value="WH-like_DNA-bd_sf"/>
</dbReference>
<name>A0ABN6ML15_9ACTN</name>
<dbReference type="Pfam" id="PF00196">
    <property type="entry name" value="GerE"/>
    <property type="match status" value="1"/>
</dbReference>
<dbReference type="InterPro" id="IPR016032">
    <property type="entry name" value="Sig_transdc_resp-reg_C-effctor"/>
</dbReference>
<feature type="domain" description="HTH luxR-type" evidence="1">
    <location>
        <begin position="1"/>
        <end position="52"/>
    </location>
</feature>
<evidence type="ECO:0000259" key="1">
    <source>
        <dbReference type="PROSITE" id="PS50043"/>
    </source>
</evidence>
<reference evidence="2 3" key="1">
    <citation type="submission" date="2022-01" db="EMBL/GenBank/DDBJ databases">
        <title>Novel bile acid biosynthetic pathways are enriched in the microbiome of centenarians.</title>
        <authorList>
            <person name="Sato Y."/>
            <person name="Atarashi K."/>
            <person name="Plichta R.D."/>
            <person name="Arai Y."/>
            <person name="Sasajima S."/>
            <person name="Kearney M.S."/>
            <person name="Suda W."/>
            <person name="Takeshita K."/>
            <person name="Sasaki T."/>
            <person name="Okamoto S."/>
            <person name="Skelly N.A."/>
            <person name="Okamura Y."/>
            <person name="Vlamakis H."/>
            <person name="Li Y."/>
            <person name="Tanoue T."/>
            <person name="Takei H."/>
            <person name="Nittono H."/>
            <person name="Narushima S."/>
            <person name="Irie J."/>
            <person name="Itoh H."/>
            <person name="Moriya K."/>
            <person name="Sugiura Y."/>
            <person name="Suematsu M."/>
            <person name="Moritoki N."/>
            <person name="Shibata S."/>
            <person name="Littman R.D."/>
            <person name="Fischbach A.M."/>
            <person name="Uwamino Y."/>
            <person name="Inoue T."/>
            <person name="Honda A."/>
            <person name="Hattori M."/>
            <person name="Murai T."/>
            <person name="Xavier J.R."/>
            <person name="Hirose N."/>
            <person name="Honda K."/>
        </authorList>
    </citation>
    <scope>NUCLEOTIDE SEQUENCE [LARGE SCALE GENOMIC DNA]</scope>
    <source>
        <strain evidence="2 3">CE91-St30</strain>
    </source>
</reference>
<sequence length="59" mass="6655">MLLLFGKNMRALEIADELGVSVDTVRSHIKHLYAKIDAHSLKDVHKLLKGVMVDEREIG</sequence>
<dbReference type="Proteomes" id="UP001320544">
    <property type="component" value="Chromosome"/>
</dbReference>
<dbReference type="SUPFAM" id="SSF46894">
    <property type="entry name" value="C-terminal effector domain of the bipartite response regulators"/>
    <property type="match status" value="1"/>
</dbReference>
<organism evidence="2 3">
    <name type="scientific">Raoultibacter timonensis</name>
    <dbReference type="NCBI Taxonomy" id="1907662"/>
    <lineage>
        <taxon>Bacteria</taxon>
        <taxon>Bacillati</taxon>
        <taxon>Actinomycetota</taxon>
        <taxon>Coriobacteriia</taxon>
        <taxon>Eggerthellales</taxon>
        <taxon>Eggerthellaceae</taxon>
        <taxon>Raoultibacter</taxon>
    </lineage>
</organism>
<dbReference type="EMBL" id="AP025564">
    <property type="protein sequence ID" value="BDE97913.1"/>
    <property type="molecule type" value="Genomic_DNA"/>
</dbReference>
<gene>
    <name evidence="2" type="ORF">CE91St30_32460</name>
</gene>